<reference evidence="2" key="1">
    <citation type="journal article" date="2019" name="Int. J. Syst. Evol. Microbiol.">
        <title>The Global Catalogue of Microorganisms (GCM) 10K type strain sequencing project: providing services to taxonomists for standard genome sequencing and annotation.</title>
        <authorList>
            <consortium name="The Broad Institute Genomics Platform"/>
            <consortium name="The Broad Institute Genome Sequencing Center for Infectious Disease"/>
            <person name="Wu L."/>
            <person name="Ma J."/>
        </authorList>
    </citation>
    <scope>NUCLEOTIDE SEQUENCE [LARGE SCALE GENOMIC DNA]</scope>
    <source>
        <strain evidence="2">JCM 17224</strain>
    </source>
</reference>
<dbReference type="Proteomes" id="UP001500567">
    <property type="component" value="Unassembled WGS sequence"/>
</dbReference>
<evidence type="ECO:0000313" key="1">
    <source>
        <dbReference type="EMBL" id="GAA4007048.1"/>
    </source>
</evidence>
<accession>A0ABP7S5R9</accession>
<gene>
    <name evidence="1" type="ORF">GCM10022408_18660</name>
</gene>
<evidence type="ECO:0000313" key="2">
    <source>
        <dbReference type="Proteomes" id="UP001500567"/>
    </source>
</evidence>
<sequence>MIFADQYELAFLNIELQFLPASAGKLPVALGEGILIFLHQPGKRTVLGLHRGAEQAAQYCASQGEKAAAGRKAT</sequence>
<keyword evidence="2" id="KW-1185">Reference proteome</keyword>
<proteinExistence type="predicted"/>
<comment type="caution">
    <text evidence="1">The sequence shown here is derived from an EMBL/GenBank/DDBJ whole genome shotgun (WGS) entry which is preliminary data.</text>
</comment>
<name>A0ABP7S5R9_9BACT</name>
<dbReference type="EMBL" id="BAABDJ010000015">
    <property type="protein sequence ID" value="GAA4007048.1"/>
    <property type="molecule type" value="Genomic_DNA"/>
</dbReference>
<organism evidence="1 2">
    <name type="scientific">Hymenobacter fastidiosus</name>
    <dbReference type="NCBI Taxonomy" id="486264"/>
    <lineage>
        <taxon>Bacteria</taxon>
        <taxon>Pseudomonadati</taxon>
        <taxon>Bacteroidota</taxon>
        <taxon>Cytophagia</taxon>
        <taxon>Cytophagales</taxon>
        <taxon>Hymenobacteraceae</taxon>
        <taxon>Hymenobacter</taxon>
    </lineage>
</organism>
<protein>
    <submittedName>
        <fullName evidence="1">Uncharacterized protein</fullName>
    </submittedName>
</protein>